<name>A0A6N3T1V3_9PROT</name>
<dbReference type="InterPro" id="IPR016053">
    <property type="entry name" value="Haem_Oase-like"/>
</dbReference>
<dbReference type="CDD" id="cd19166">
    <property type="entry name" value="HemeO-bac"/>
    <property type="match status" value="1"/>
</dbReference>
<proteinExistence type="predicted"/>
<comment type="caution">
    <text evidence="2">The sequence shown here is derived from an EMBL/GenBank/DDBJ whole genome shotgun (WGS) entry which is preliminary data.</text>
</comment>
<accession>A0A6N3T1V3</accession>
<organism evidence="2 4">
    <name type="scientific">Acetobacter indonesiensis</name>
    <dbReference type="NCBI Taxonomy" id="104101"/>
    <lineage>
        <taxon>Bacteria</taxon>
        <taxon>Pseudomonadati</taxon>
        <taxon>Pseudomonadota</taxon>
        <taxon>Alphaproteobacteria</taxon>
        <taxon>Acetobacterales</taxon>
        <taxon>Acetobacteraceae</taxon>
        <taxon>Acetobacter</taxon>
    </lineage>
</organism>
<dbReference type="Proteomes" id="UP000321104">
    <property type="component" value="Unassembled WGS sequence"/>
</dbReference>
<protein>
    <submittedName>
        <fullName evidence="2">Heme oxygenase</fullName>
    </submittedName>
</protein>
<dbReference type="EMBL" id="BJXQ01000003">
    <property type="protein sequence ID" value="GEN02793.1"/>
    <property type="molecule type" value="Genomic_DNA"/>
</dbReference>
<dbReference type="AlphaFoldDB" id="A0A6N3T1V3"/>
<dbReference type="GO" id="GO:0004392">
    <property type="term" value="F:heme oxygenase (decyclizing) activity"/>
    <property type="evidence" value="ECO:0007669"/>
    <property type="project" value="InterPro"/>
</dbReference>
<dbReference type="RefSeq" id="WP_048846966.1">
    <property type="nucleotide sequence ID" value="NZ_BAMW01000045.1"/>
</dbReference>
<keyword evidence="3" id="KW-1185">Reference proteome</keyword>
<reference evidence="1 3" key="1">
    <citation type="submission" date="2012-11" db="EMBL/GenBank/DDBJ databases">
        <title>Whole genome sequence of Acetobacter indonesiensis 5H-1.</title>
        <authorList>
            <person name="Azuma Y."/>
            <person name="Higashiura N."/>
            <person name="Hirakawa H."/>
            <person name="Matsushita K."/>
        </authorList>
    </citation>
    <scope>NUCLEOTIDE SEQUENCE [LARGE SCALE GENOMIC DNA]</scope>
    <source>
        <strain evidence="1 3">5H-1</strain>
    </source>
</reference>
<dbReference type="InterPro" id="IPR016084">
    <property type="entry name" value="Haem_Oase-like_multi-hlx"/>
</dbReference>
<evidence type="ECO:0000313" key="3">
    <source>
        <dbReference type="Proteomes" id="UP000032673"/>
    </source>
</evidence>
<evidence type="ECO:0000313" key="4">
    <source>
        <dbReference type="Proteomes" id="UP000321104"/>
    </source>
</evidence>
<dbReference type="Gene3D" id="1.20.910.10">
    <property type="entry name" value="Heme oxygenase-like"/>
    <property type="match status" value="1"/>
</dbReference>
<dbReference type="SUPFAM" id="SSF48613">
    <property type="entry name" value="Heme oxygenase-like"/>
    <property type="match status" value="1"/>
</dbReference>
<dbReference type="GO" id="GO:0006788">
    <property type="term" value="P:heme oxidation"/>
    <property type="evidence" value="ECO:0007669"/>
    <property type="project" value="InterPro"/>
</dbReference>
<reference evidence="2 4" key="2">
    <citation type="submission" date="2019-07" db="EMBL/GenBank/DDBJ databases">
        <title>Whole genome shotgun sequence of Acetobacter indonesiensis NBRC 16471.</title>
        <authorList>
            <person name="Hosoyama A."/>
            <person name="Uohara A."/>
            <person name="Ohji S."/>
            <person name="Ichikawa N."/>
        </authorList>
    </citation>
    <scope>NUCLEOTIDE SEQUENCE [LARGE SCALE GENOMIC DNA]</scope>
    <source>
        <strain evidence="2 4">NBRC 16471</strain>
    </source>
</reference>
<gene>
    <name evidence="1" type="ORF">Abin_047_231</name>
    <name evidence="2" type="ORF">AIN02nite_08180</name>
</gene>
<evidence type="ECO:0000313" key="2">
    <source>
        <dbReference type="EMBL" id="GEN02793.1"/>
    </source>
</evidence>
<dbReference type="EMBL" id="BAMW01000045">
    <property type="protein sequence ID" value="GAN63977.1"/>
    <property type="molecule type" value="Genomic_DNA"/>
</dbReference>
<sequence>MTTTPRRFALRDGTWPLHQKLDALIGPLTDLQAYRRYLVSVGQLRMGVEASLSPIQWPSFFENWRPTFLSAPLQADMHDLQVSCKNHATIKSPGSVSELLGMLYVLEGSALGARILVKQATSLNLTPSFGARHLAVQTDVSNASWQTFLALLEKAPAFDAQAAITSASNVFSFAVNEVMFIDHTAGIQ</sequence>
<dbReference type="Proteomes" id="UP000032673">
    <property type="component" value="Unassembled WGS sequence"/>
</dbReference>
<evidence type="ECO:0000313" key="1">
    <source>
        <dbReference type="EMBL" id="GAN63977.1"/>
    </source>
</evidence>
<dbReference type="Pfam" id="PF01126">
    <property type="entry name" value="Heme_oxygenase"/>
    <property type="match status" value="1"/>
</dbReference>